<organism evidence="1 2">
    <name type="scientific">Vibrio aerogenes CECT 7868</name>
    <dbReference type="NCBI Taxonomy" id="1216006"/>
    <lineage>
        <taxon>Bacteria</taxon>
        <taxon>Pseudomonadati</taxon>
        <taxon>Pseudomonadota</taxon>
        <taxon>Gammaproteobacteria</taxon>
        <taxon>Vibrionales</taxon>
        <taxon>Vibrionaceae</taxon>
        <taxon>Vibrio</taxon>
    </lineage>
</organism>
<evidence type="ECO:0000313" key="1">
    <source>
        <dbReference type="EMBL" id="SHH59250.1"/>
    </source>
</evidence>
<evidence type="ECO:0000313" key="2">
    <source>
        <dbReference type="Proteomes" id="UP000184608"/>
    </source>
</evidence>
<protein>
    <submittedName>
        <fullName evidence="1">Uncharacterized protein</fullName>
    </submittedName>
</protein>
<reference evidence="1 2" key="1">
    <citation type="submission" date="2016-11" db="EMBL/GenBank/DDBJ databases">
        <authorList>
            <person name="Jaros S."/>
            <person name="Januszkiewicz K."/>
            <person name="Wedrychowicz H."/>
        </authorList>
    </citation>
    <scope>NUCLEOTIDE SEQUENCE [LARGE SCALE GENOMIC DNA]</scope>
    <source>
        <strain evidence="1 2">CECT 7868</strain>
    </source>
</reference>
<dbReference type="AlphaFoldDB" id="A0A1M5U8J5"/>
<dbReference type="Proteomes" id="UP000184608">
    <property type="component" value="Unassembled WGS sequence"/>
</dbReference>
<name>A0A1M5U8J5_9VIBR</name>
<proteinExistence type="predicted"/>
<dbReference type="EMBL" id="FQXZ01000001">
    <property type="protein sequence ID" value="SHH59250.1"/>
    <property type="molecule type" value="Genomic_DNA"/>
</dbReference>
<keyword evidence="2" id="KW-1185">Reference proteome</keyword>
<gene>
    <name evidence="1" type="ORF">VA7868_00036</name>
</gene>
<accession>A0A1M5U8J5</accession>
<sequence length="46" mass="5419">MNTLFYRRLFIGDIEKQSEKSVKKYSDAVSTNECLRTTIELLVHIK</sequence>